<dbReference type="EMBL" id="JBBKZU010000001">
    <property type="protein sequence ID" value="MEJ8809942.1"/>
    <property type="molecule type" value="Genomic_DNA"/>
</dbReference>
<keyword evidence="2" id="KW-1185">Reference proteome</keyword>
<accession>A0ABU8V9Q6</accession>
<protein>
    <submittedName>
        <fullName evidence="1">Uncharacterized protein</fullName>
    </submittedName>
</protein>
<name>A0ABU8V9Q6_9BURK</name>
<dbReference type="Proteomes" id="UP001365846">
    <property type="component" value="Unassembled WGS sequence"/>
</dbReference>
<proteinExistence type="predicted"/>
<evidence type="ECO:0000313" key="2">
    <source>
        <dbReference type="Proteomes" id="UP001365846"/>
    </source>
</evidence>
<gene>
    <name evidence="1" type="ORF">WKW77_02625</name>
</gene>
<sequence length="58" mass="6216">MSFLTHMDLLAGLVMLVGTASLIMTTAHRPPKALSDEIAHRVETTIAVLDECGAGPRR</sequence>
<dbReference type="RefSeq" id="WP_340355253.1">
    <property type="nucleotide sequence ID" value="NZ_JBBKZU010000001.1"/>
</dbReference>
<organism evidence="1 2">
    <name type="scientific">Variovorax ureilyticus</name>
    <dbReference type="NCBI Taxonomy" id="1836198"/>
    <lineage>
        <taxon>Bacteria</taxon>
        <taxon>Pseudomonadati</taxon>
        <taxon>Pseudomonadota</taxon>
        <taxon>Betaproteobacteria</taxon>
        <taxon>Burkholderiales</taxon>
        <taxon>Comamonadaceae</taxon>
        <taxon>Variovorax</taxon>
    </lineage>
</organism>
<comment type="caution">
    <text evidence="1">The sequence shown here is derived from an EMBL/GenBank/DDBJ whole genome shotgun (WGS) entry which is preliminary data.</text>
</comment>
<evidence type="ECO:0000313" key="1">
    <source>
        <dbReference type="EMBL" id="MEJ8809942.1"/>
    </source>
</evidence>
<reference evidence="1 2" key="1">
    <citation type="submission" date="2024-03" db="EMBL/GenBank/DDBJ databases">
        <title>Novel species of the genus Variovorax.</title>
        <authorList>
            <person name="Liu Q."/>
            <person name="Xin Y.-H."/>
        </authorList>
    </citation>
    <scope>NUCLEOTIDE SEQUENCE [LARGE SCALE GENOMIC DNA]</scope>
    <source>
        <strain evidence="1 2">KACC 18899</strain>
    </source>
</reference>